<keyword evidence="2" id="KW-1185">Reference proteome</keyword>
<dbReference type="EMBL" id="ML208585">
    <property type="protein sequence ID" value="TFK62388.1"/>
    <property type="molecule type" value="Genomic_DNA"/>
</dbReference>
<dbReference type="Proteomes" id="UP000308600">
    <property type="component" value="Unassembled WGS sequence"/>
</dbReference>
<name>A0ACD3A946_9AGAR</name>
<evidence type="ECO:0000313" key="2">
    <source>
        <dbReference type="Proteomes" id="UP000308600"/>
    </source>
</evidence>
<gene>
    <name evidence="1" type="ORF">BDN72DRAFT_392737</name>
</gene>
<reference evidence="1 2" key="1">
    <citation type="journal article" date="2019" name="Nat. Ecol. Evol.">
        <title>Megaphylogeny resolves global patterns of mushroom evolution.</title>
        <authorList>
            <person name="Varga T."/>
            <person name="Krizsan K."/>
            <person name="Foldi C."/>
            <person name="Dima B."/>
            <person name="Sanchez-Garcia M."/>
            <person name="Sanchez-Ramirez S."/>
            <person name="Szollosi G.J."/>
            <person name="Szarkandi J.G."/>
            <person name="Papp V."/>
            <person name="Albert L."/>
            <person name="Andreopoulos W."/>
            <person name="Angelini C."/>
            <person name="Antonin V."/>
            <person name="Barry K.W."/>
            <person name="Bougher N.L."/>
            <person name="Buchanan P."/>
            <person name="Buyck B."/>
            <person name="Bense V."/>
            <person name="Catcheside P."/>
            <person name="Chovatia M."/>
            <person name="Cooper J."/>
            <person name="Damon W."/>
            <person name="Desjardin D."/>
            <person name="Finy P."/>
            <person name="Geml J."/>
            <person name="Haridas S."/>
            <person name="Hughes K."/>
            <person name="Justo A."/>
            <person name="Karasinski D."/>
            <person name="Kautmanova I."/>
            <person name="Kiss B."/>
            <person name="Kocsube S."/>
            <person name="Kotiranta H."/>
            <person name="LaButti K.M."/>
            <person name="Lechner B.E."/>
            <person name="Liimatainen K."/>
            <person name="Lipzen A."/>
            <person name="Lukacs Z."/>
            <person name="Mihaltcheva S."/>
            <person name="Morgado L.N."/>
            <person name="Niskanen T."/>
            <person name="Noordeloos M.E."/>
            <person name="Ohm R.A."/>
            <person name="Ortiz-Santana B."/>
            <person name="Ovrebo C."/>
            <person name="Racz N."/>
            <person name="Riley R."/>
            <person name="Savchenko A."/>
            <person name="Shiryaev A."/>
            <person name="Soop K."/>
            <person name="Spirin V."/>
            <person name="Szebenyi C."/>
            <person name="Tomsovsky M."/>
            <person name="Tulloss R.E."/>
            <person name="Uehling J."/>
            <person name="Grigoriev I.V."/>
            <person name="Vagvolgyi C."/>
            <person name="Papp T."/>
            <person name="Martin F.M."/>
            <person name="Miettinen O."/>
            <person name="Hibbett D.S."/>
            <person name="Nagy L.G."/>
        </authorList>
    </citation>
    <scope>NUCLEOTIDE SEQUENCE [LARGE SCALE GENOMIC DNA]</scope>
    <source>
        <strain evidence="1 2">NL-1719</strain>
    </source>
</reference>
<protein>
    <submittedName>
        <fullName evidence="1">Uncharacterized protein</fullName>
    </submittedName>
</protein>
<organism evidence="1 2">
    <name type="scientific">Pluteus cervinus</name>
    <dbReference type="NCBI Taxonomy" id="181527"/>
    <lineage>
        <taxon>Eukaryota</taxon>
        <taxon>Fungi</taxon>
        <taxon>Dikarya</taxon>
        <taxon>Basidiomycota</taxon>
        <taxon>Agaricomycotina</taxon>
        <taxon>Agaricomycetes</taxon>
        <taxon>Agaricomycetidae</taxon>
        <taxon>Agaricales</taxon>
        <taxon>Pluteineae</taxon>
        <taxon>Pluteaceae</taxon>
        <taxon>Pluteus</taxon>
    </lineage>
</organism>
<accession>A0ACD3A946</accession>
<proteinExistence type="predicted"/>
<sequence>MQIPAELVSLIIDNVIECCSPPEMSATLRACCLVDHVWCAIAQPYIYSRFTRYKQEYRNTPFIQTLLGSKHLQSLTKALWIDENWFIENGPEKDLLFKLLPQLHTLGIWASGCSRLEDLQSLERVVISTARLTALHLQSLDMFPIGLFYDWVALEELQINNTTLAGFSQSTGKPNESYPILHRRPQIRLLRMEFNRSTELRSLAWLKHPDCALDFSSIKTLHLDWQISSKAFYEGDLLKEFTSFCARTVEDILIQPDPGEWVDAGLVQRLTQIRVLRFQCSEDAPEILDVIPWMTAFLSTLPHPEILEDLWIPGLLPKQPEGLEGKNDDKESLEAYRDLASLLASAKFDNIRNLWIVTFEEHLKLSNEGADLEQVFRQLLLGVYEAGRKVCVLDYGRLTVHGSETWFYGLLE</sequence>
<evidence type="ECO:0000313" key="1">
    <source>
        <dbReference type="EMBL" id="TFK62388.1"/>
    </source>
</evidence>